<sequence>MEQLQGLLAVFNGANKGAGRRNELRTGAQLINAIGTLDSEHFGEFALGNRSTSLDPPALQSSEDKRVCWELRRAGSEGHCPVHFPLGLRLRRGSHARADLQLQLVELHLGSHASLGTAPHRMNSLPGWTSKRPLAMLCGGDCIGIASLWTMRAVQSAARVTG</sequence>
<evidence type="ECO:0000313" key="2">
    <source>
        <dbReference type="Proteomes" id="UP001465755"/>
    </source>
</evidence>
<gene>
    <name evidence="1" type="ORF">WJX73_004480</name>
</gene>
<keyword evidence="2" id="KW-1185">Reference proteome</keyword>
<evidence type="ECO:0000313" key="1">
    <source>
        <dbReference type="EMBL" id="KAK9810993.1"/>
    </source>
</evidence>
<accession>A0AAW1PM85</accession>
<dbReference type="Proteomes" id="UP001465755">
    <property type="component" value="Unassembled WGS sequence"/>
</dbReference>
<reference evidence="1 2" key="1">
    <citation type="journal article" date="2024" name="Nat. Commun.">
        <title>Phylogenomics reveals the evolutionary origins of lichenization in chlorophyte algae.</title>
        <authorList>
            <person name="Puginier C."/>
            <person name="Libourel C."/>
            <person name="Otte J."/>
            <person name="Skaloud P."/>
            <person name="Haon M."/>
            <person name="Grisel S."/>
            <person name="Petersen M."/>
            <person name="Berrin J.G."/>
            <person name="Delaux P.M."/>
            <person name="Dal Grande F."/>
            <person name="Keller J."/>
        </authorList>
    </citation>
    <scope>NUCLEOTIDE SEQUENCE [LARGE SCALE GENOMIC DNA]</scope>
    <source>
        <strain evidence="1 2">SAG 2036</strain>
    </source>
</reference>
<dbReference type="EMBL" id="JALJOQ010000012">
    <property type="protein sequence ID" value="KAK9810993.1"/>
    <property type="molecule type" value="Genomic_DNA"/>
</dbReference>
<proteinExistence type="predicted"/>
<dbReference type="AlphaFoldDB" id="A0AAW1PM85"/>
<protein>
    <submittedName>
        <fullName evidence="1">Uncharacterized protein</fullName>
    </submittedName>
</protein>
<organism evidence="1 2">
    <name type="scientific">Symbiochloris irregularis</name>
    <dbReference type="NCBI Taxonomy" id="706552"/>
    <lineage>
        <taxon>Eukaryota</taxon>
        <taxon>Viridiplantae</taxon>
        <taxon>Chlorophyta</taxon>
        <taxon>core chlorophytes</taxon>
        <taxon>Trebouxiophyceae</taxon>
        <taxon>Trebouxiales</taxon>
        <taxon>Trebouxiaceae</taxon>
        <taxon>Symbiochloris</taxon>
    </lineage>
</organism>
<comment type="caution">
    <text evidence="1">The sequence shown here is derived from an EMBL/GenBank/DDBJ whole genome shotgun (WGS) entry which is preliminary data.</text>
</comment>
<name>A0AAW1PM85_9CHLO</name>